<proteinExistence type="predicted"/>
<organism evidence="1 2">
    <name type="scientific">Aliidongia dinghuensis</name>
    <dbReference type="NCBI Taxonomy" id="1867774"/>
    <lineage>
        <taxon>Bacteria</taxon>
        <taxon>Pseudomonadati</taxon>
        <taxon>Pseudomonadota</taxon>
        <taxon>Alphaproteobacteria</taxon>
        <taxon>Rhodospirillales</taxon>
        <taxon>Dongiaceae</taxon>
        <taxon>Aliidongia</taxon>
    </lineage>
</organism>
<gene>
    <name evidence="1" type="ORF">GCM10011611_36480</name>
</gene>
<dbReference type="AlphaFoldDB" id="A0A8J2YVH7"/>
<keyword evidence="2" id="KW-1185">Reference proteome</keyword>
<dbReference type="RefSeq" id="WP_189048330.1">
    <property type="nucleotide sequence ID" value="NZ_BMJQ01000009.1"/>
</dbReference>
<sequence>MSFIEMIEPVIDHSLTIAHRRASVGDVAHGLIAALKRVRSAIEEVGGYTMVSLLDGAIRDRLIIRGLRAARAGEREQPAALPVPGPRAVETETIMIAAAETCVIYGADAPDITGLLHTAFMLVDRLIEALHAAPTCEDLLACLQADDARDESVFADEAAAEHASVH</sequence>
<evidence type="ECO:0000313" key="1">
    <source>
        <dbReference type="EMBL" id="GGF27128.1"/>
    </source>
</evidence>
<dbReference type="Proteomes" id="UP000646365">
    <property type="component" value="Unassembled WGS sequence"/>
</dbReference>
<evidence type="ECO:0000313" key="2">
    <source>
        <dbReference type="Proteomes" id="UP000646365"/>
    </source>
</evidence>
<protein>
    <submittedName>
        <fullName evidence="1">Uncharacterized protein</fullName>
    </submittedName>
</protein>
<name>A0A8J2YVH7_9PROT</name>
<accession>A0A8J2YVH7</accession>
<reference evidence="1" key="1">
    <citation type="journal article" date="2014" name="Int. J. Syst. Evol. Microbiol.">
        <title>Complete genome sequence of Corynebacterium casei LMG S-19264T (=DSM 44701T), isolated from a smear-ripened cheese.</title>
        <authorList>
            <consortium name="US DOE Joint Genome Institute (JGI-PGF)"/>
            <person name="Walter F."/>
            <person name="Albersmeier A."/>
            <person name="Kalinowski J."/>
            <person name="Ruckert C."/>
        </authorList>
    </citation>
    <scope>NUCLEOTIDE SEQUENCE</scope>
    <source>
        <strain evidence="1">CGMCC 1.15725</strain>
    </source>
</reference>
<comment type="caution">
    <text evidence="1">The sequence shown here is derived from an EMBL/GenBank/DDBJ whole genome shotgun (WGS) entry which is preliminary data.</text>
</comment>
<dbReference type="EMBL" id="BMJQ01000009">
    <property type="protein sequence ID" value="GGF27128.1"/>
    <property type="molecule type" value="Genomic_DNA"/>
</dbReference>
<reference evidence="1" key="2">
    <citation type="submission" date="2020-09" db="EMBL/GenBank/DDBJ databases">
        <authorList>
            <person name="Sun Q."/>
            <person name="Zhou Y."/>
        </authorList>
    </citation>
    <scope>NUCLEOTIDE SEQUENCE</scope>
    <source>
        <strain evidence="1">CGMCC 1.15725</strain>
    </source>
</reference>